<dbReference type="Proteomes" id="UP000001194">
    <property type="component" value="Unassembled WGS sequence"/>
</dbReference>
<dbReference type="CDD" id="cd00882">
    <property type="entry name" value="Ras_like_GTPase"/>
    <property type="match status" value="1"/>
</dbReference>
<name>B0DCE9_LACBS</name>
<dbReference type="GeneID" id="6077275"/>
<dbReference type="OrthoDB" id="8954335at2759"/>
<dbReference type="Gene3D" id="3.40.50.300">
    <property type="entry name" value="P-loop containing nucleotide triphosphate hydrolases"/>
    <property type="match status" value="1"/>
</dbReference>
<dbReference type="RefSeq" id="XP_001881675.1">
    <property type="nucleotide sequence ID" value="XM_001881640.1"/>
</dbReference>
<dbReference type="InParanoid" id="B0DCE9"/>
<dbReference type="InterPro" id="IPR006073">
    <property type="entry name" value="GTP-bd"/>
</dbReference>
<dbReference type="HOGENOM" id="CLU_018003_2_1_1"/>
<keyword evidence="3" id="KW-1185">Reference proteome</keyword>
<dbReference type="AlphaFoldDB" id="B0DCE9"/>
<dbReference type="Pfam" id="PF01926">
    <property type="entry name" value="MMR_HSR1"/>
    <property type="match status" value="1"/>
</dbReference>
<dbReference type="InterPro" id="IPR027417">
    <property type="entry name" value="P-loop_NTPase"/>
</dbReference>
<sequence length="287" mass="32622">MGMTGTGKSTFIKLLTGKKDIKVGGGINPETSKIGSFSFYHKHQRVIMVDTPGFDDNRPKMSDSKLLGYITEFLSEEHKGKTLHGFIYFHRISDVRISGTAKRNIRMMSSLCGPSAMKNVAIVTTRWDEVNKEQLQAAEKTETQLSGYFKDFTDNGAQLYRHDNTLESAKKLISSVLDFTAIDKIQIVEEMRSRKTLFQTAAGEELASQLTQLEADHVQQIEGLEKQLGAASRLEDNSYYDELNKLRNDLRGRRGKVAKDRQKLELMKIAPKRFKQLRSLITERRPK</sequence>
<proteinExistence type="predicted"/>
<gene>
    <name evidence="2" type="ORF">LACBIDRAFT_298184</name>
</gene>
<evidence type="ECO:0000259" key="1">
    <source>
        <dbReference type="Pfam" id="PF01926"/>
    </source>
</evidence>
<feature type="domain" description="G" evidence="1">
    <location>
        <begin position="1"/>
        <end position="59"/>
    </location>
</feature>
<evidence type="ECO:0000313" key="3">
    <source>
        <dbReference type="Proteomes" id="UP000001194"/>
    </source>
</evidence>
<dbReference type="GO" id="GO:0005525">
    <property type="term" value="F:GTP binding"/>
    <property type="evidence" value="ECO:0007669"/>
    <property type="project" value="InterPro"/>
</dbReference>
<dbReference type="STRING" id="486041.B0DCE9"/>
<dbReference type="EMBL" id="DS547103">
    <property type="protein sequence ID" value="EDR07886.1"/>
    <property type="molecule type" value="Genomic_DNA"/>
</dbReference>
<evidence type="ECO:0000313" key="2">
    <source>
        <dbReference type="EMBL" id="EDR07886.1"/>
    </source>
</evidence>
<dbReference type="SUPFAM" id="SSF52540">
    <property type="entry name" value="P-loop containing nucleoside triphosphate hydrolases"/>
    <property type="match status" value="1"/>
</dbReference>
<reference evidence="2 3" key="1">
    <citation type="journal article" date="2008" name="Nature">
        <title>The genome of Laccaria bicolor provides insights into mycorrhizal symbiosis.</title>
        <authorList>
            <person name="Martin F."/>
            <person name="Aerts A."/>
            <person name="Ahren D."/>
            <person name="Brun A."/>
            <person name="Danchin E.G.J."/>
            <person name="Duchaussoy F."/>
            <person name="Gibon J."/>
            <person name="Kohler A."/>
            <person name="Lindquist E."/>
            <person name="Pereda V."/>
            <person name="Salamov A."/>
            <person name="Shapiro H.J."/>
            <person name="Wuyts J."/>
            <person name="Blaudez D."/>
            <person name="Buee M."/>
            <person name="Brokstein P."/>
            <person name="Canbaeck B."/>
            <person name="Cohen D."/>
            <person name="Courty P.E."/>
            <person name="Coutinho P.M."/>
            <person name="Delaruelle C."/>
            <person name="Detter J.C."/>
            <person name="Deveau A."/>
            <person name="DiFazio S."/>
            <person name="Duplessis S."/>
            <person name="Fraissinet-Tachet L."/>
            <person name="Lucic E."/>
            <person name="Frey-Klett P."/>
            <person name="Fourrey C."/>
            <person name="Feussner I."/>
            <person name="Gay G."/>
            <person name="Grimwood J."/>
            <person name="Hoegger P.J."/>
            <person name="Jain P."/>
            <person name="Kilaru S."/>
            <person name="Labbe J."/>
            <person name="Lin Y.C."/>
            <person name="Legue V."/>
            <person name="Le Tacon F."/>
            <person name="Marmeisse R."/>
            <person name="Melayah D."/>
            <person name="Montanini B."/>
            <person name="Muratet M."/>
            <person name="Nehls U."/>
            <person name="Niculita-Hirzel H."/>
            <person name="Oudot-Le Secq M.P."/>
            <person name="Peter M."/>
            <person name="Quesneville H."/>
            <person name="Rajashekar B."/>
            <person name="Reich M."/>
            <person name="Rouhier N."/>
            <person name="Schmutz J."/>
            <person name="Yin T."/>
            <person name="Chalot M."/>
            <person name="Henrissat B."/>
            <person name="Kuees U."/>
            <person name="Lucas S."/>
            <person name="Van de Peer Y."/>
            <person name="Podila G.K."/>
            <person name="Polle A."/>
            <person name="Pukkila P.J."/>
            <person name="Richardson P.M."/>
            <person name="Rouze P."/>
            <person name="Sanders I.R."/>
            <person name="Stajich J.E."/>
            <person name="Tunlid A."/>
            <person name="Tuskan G."/>
            <person name="Grigoriev I.V."/>
        </authorList>
    </citation>
    <scope>NUCLEOTIDE SEQUENCE [LARGE SCALE GENOMIC DNA]</scope>
    <source>
        <strain evidence="3">S238N-H82 / ATCC MYA-4686</strain>
    </source>
</reference>
<accession>B0DCE9</accession>
<dbReference type="KEGG" id="lbc:LACBIDRAFT_298184"/>
<organism evidence="3">
    <name type="scientific">Laccaria bicolor (strain S238N-H82 / ATCC MYA-4686)</name>
    <name type="common">Bicoloured deceiver</name>
    <name type="synonym">Laccaria laccata var. bicolor</name>
    <dbReference type="NCBI Taxonomy" id="486041"/>
    <lineage>
        <taxon>Eukaryota</taxon>
        <taxon>Fungi</taxon>
        <taxon>Dikarya</taxon>
        <taxon>Basidiomycota</taxon>
        <taxon>Agaricomycotina</taxon>
        <taxon>Agaricomycetes</taxon>
        <taxon>Agaricomycetidae</taxon>
        <taxon>Agaricales</taxon>
        <taxon>Agaricineae</taxon>
        <taxon>Hydnangiaceae</taxon>
        <taxon>Laccaria</taxon>
    </lineage>
</organism>
<protein>
    <submittedName>
        <fullName evidence="2">Predicted protein</fullName>
    </submittedName>
</protein>